<dbReference type="InterPro" id="IPR000055">
    <property type="entry name" value="Restrct_endonuc_typeI_TRD"/>
</dbReference>
<feature type="domain" description="Type I restriction modification DNA specificity" evidence="5">
    <location>
        <begin position="253"/>
        <end position="424"/>
    </location>
</feature>
<comment type="similarity">
    <text evidence="1">Belongs to the type-I restriction system S methylase family.</text>
</comment>
<evidence type="ECO:0000256" key="1">
    <source>
        <dbReference type="ARBA" id="ARBA00010923"/>
    </source>
</evidence>
<dbReference type="RefSeq" id="WP_145455267.1">
    <property type="nucleotide sequence ID" value="NZ_CP036317.1"/>
</dbReference>
<evidence type="ECO:0000256" key="3">
    <source>
        <dbReference type="ARBA" id="ARBA00023125"/>
    </source>
</evidence>
<gene>
    <name evidence="6" type="primary">hsdS_1</name>
    <name evidence="6" type="ORF">Pan153_18640</name>
</gene>
<evidence type="ECO:0000313" key="7">
    <source>
        <dbReference type="Proteomes" id="UP000320839"/>
    </source>
</evidence>
<dbReference type="PANTHER" id="PTHR43140:SF1">
    <property type="entry name" value="TYPE I RESTRICTION ENZYME ECOKI SPECIFICITY SUBUNIT"/>
    <property type="match status" value="1"/>
</dbReference>
<feature type="region of interest" description="Disordered" evidence="4">
    <location>
        <begin position="477"/>
        <end position="500"/>
    </location>
</feature>
<dbReference type="InterPro" id="IPR051212">
    <property type="entry name" value="Type-I_RE_S_subunit"/>
</dbReference>
<accession>A0A518FLN2</accession>
<reference evidence="6 7" key="1">
    <citation type="submission" date="2019-02" db="EMBL/GenBank/DDBJ databases">
        <title>Deep-cultivation of Planctomycetes and their phenomic and genomic characterization uncovers novel biology.</title>
        <authorList>
            <person name="Wiegand S."/>
            <person name="Jogler M."/>
            <person name="Boedeker C."/>
            <person name="Pinto D."/>
            <person name="Vollmers J."/>
            <person name="Rivas-Marin E."/>
            <person name="Kohn T."/>
            <person name="Peeters S.H."/>
            <person name="Heuer A."/>
            <person name="Rast P."/>
            <person name="Oberbeckmann S."/>
            <person name="Bunk B."/>
            <person name="Jeske O."/>
            <person name="Meyerdierks A."/>
            <person name="Storesund J.E."/>
            <person name="Kallscheuer N."/>
            <person name="Luecker S."/>
            <person name="Lage O.M."/>
            <person name="Pohl T."/>
            <person name="Merkel B.J."/>
            <person name="Hornburger P."/>
            <person name="Mueller R.-W."/>
            <person name="Bruemmer F."/>
            <person name="Labrenz M."/>
            <person name="Spormann A.M."/>
            <person name="Op den Camp H."/>
            <person name="Overmann J."/>
            <person name="Amann R."/>
            <person name="Jetten M.S.M."/>
            <person name="Mascher T."/>
            <person name="Medema M.H."/>
            <person name="Devos D.P."/>
            <person name="Kaster A.-K."/>
            <person name="Ovreas L."/>
            <person name="Rohde M."/>
            <person name="Galperin M.Y."/>
            <person name="Jogler C."/>
        </authorList>
    </citation>
    <scope>NUCLEOTIDE SEQUENCE [LARGE SCALE GENOMIC DNA]</scope>
    <source>
        <strain evidence="6 7">Pan153</strain>
    </source>
</reference>
<feature type="compositionally biased region" description="Basic residues" evidence="4">
    <location>
        <begin position="484"/>
        <end position="500"/>
    </location>
</feature>
<sequence length="500" mass="56502">MSEELNELPEGWSFSPIGDLCDLVNGRAFKPKEWSDSGLPIIRIQNLNNPDSKFNHFDGEYADKHLVRPDDLLFAWSGTPGTSFGAHVWKGELALLNQHIFRVLFPEEYLDKNYFRLAINHKLDELIQNAHGGVGLRHVTKGKFEATKVSIPPLNEQKRIVNKIESLQSRSQRAREALAEVEPLLEQFRQSVLAAAFRGDLTADWRAAHPDIEPASEYLNSLSSELGEIKTRRGVPRNVSYRTDFKYPAFPSSWHFASIGDFLHLGALLDVKDGNHGANHPKTSEFTETGLPFITAAQVRDFTIDYDGAPKVSGKPLEKLRVGFTELDDVIITHKGTVGRTAINTSTCVLTPQTTYYRCRQNCFLPQYLMYYLSSPVFQEQLSSVMSQTTRNFVPISEQYNLFLLAPPLQEQIEIVRILNEAIQRIRDTEIFTSESTLQLTQLDQSILSKAFRGELVPQDPEDEPAAELLARIQAARAAEQATQKKRTSRRKTKKSTGRT</sequence>
<protein>
    <submittedName>
        <fullName evidence="6">Type-1 restriction enzyme EcoKI specificity protein</fullName>
    </submittedName>
</protein>
<dbReference type="CDD" id="cd17254">
    <property type="entry name" value="RMtype1_S_FclI-TRD1-CR1_like"/>
    <property type="match status" value="1"/>
</dbReference>
<dbReference type="Pfam" id="PF01420">
    <property type="entry name" value="Methylase_S"/>
    <property type="match status" value="2"/>
</dbReference>
<dbReference type="GO" id="GO:0003677">
    <property type="term" value="F:DNA binding"/>
    <property type="evidence" value="ECO:0007669"/>
    <property type="project" value="UniProtKB-KW"/>
</dbReference>
<dbReference type="AlphaFoldDB" id="A0A518FLN2"/>
<dbReference type="InterPro" id="IPR044946">
    <property type="entry name" value="Restrct_endonuc_typeI_TRD_sf"/>
</dbReference>
<dbReference type="SUPFAM" id="SSF116734">
    <property type="entry name" value="DNA methylase specificity domain"/>
    <property type="match status" value="2"/>
</dbReference>
<organism evidence="6 7">
    <name type="scientific">Gimesia panareensis</name>
    <dbReference type="NCBI Taxonomy" id="2527978"/>
    <lineage>
        <taxon>Bacteria</taxon>
        <taxon>Pseudomonadati</taxon>
        <taxon>Planctomycetota</taxon>
        <taxon>Planctomycetia</taxon>
        <taxon>Planctomycetales</taxon>
        <taxon>Planctomycetaceae</taxon>
        <taxon>Gimesia</taxon>
    </lineage>
</organism>
<dbReference type="Proteomes" id="UP000320839">
    <property type="component" value="Chromosome"/>
</dbReference>
<name>A0A518FLN2_9PLAN</name>
<proteinExistence type="inferred from homology"/>
<dbReference type="EMBL" id="CP036317">
    <property type="protein sequence ID" value="QDV17229.1"/>
    <property type="molecule type" value="Genomic_DNA"/>
</dbReference>
<dbReference type="REBASE" id="355336">
    <property type="entry name" value="S.PbaPan153ORF18630P"/>
</dbReference>
<dbReference type="GO" id="GO:0009307">
    <property type="term" value="P:DNA restriction-modification system"/>
    <property type="evidence" value="ECO:0007669"/>
    <property type="project" value="UniProtKB-KW"/>
</dbReference>
<evidence type="ECO:0000313" key="6">
    <source>
        <dbReference type="EMBL" id="QDV17229.1"/>
    </source>
</evidence>
<keyword evidence="3" id="KW-0238">DNA-binding</keyword>
<evidence type="ECO:0000256" key="2">
    <source>
        <dbReference type="ARBA" id="ARBA00022747"/>
    </source>
</evidence>
<keyword evidence="2" id="KW-0680">Restriction system</keyword>
<evidence type="ECO:0000259" key="5">
    <source>
        <dbReference type="Pfam" id="PF01420"/>
    </source>
</evidence>
<feature type="domain" description="Type I restriction modification DNA specificity" evidence="5">
    <location>
        <begin position="9"/>
        <end position="170"/>
    </location>
</feature>
<evidence type="ECO:0000256" key="4">
    <source>
        <dbReference type="SAM" id="MobiDB-lite"/>
    </source>
</evidence>
<dbReference type="PANTHER" id="PTHR43140">
    <property type="entry name" value="TYPE-1 RESTRICTION ENZYME ECOKI SPECIFICITY PROTEIN"/>
    <property type="match status" value="1"/>
</dbReference>
<dbReference type="OrthoDB" id="9811611at2"/>
<dbReference type="Gene3D" id="3.90.220.20">
    <property type="entry name" value="DNA methylase specificity domains"/>
    <property type="match status" value="2"/>
</dbReference>